<name>A0A6J5KZJ4_9CAUD</name>
<evidence type="ECO:0008006" key="2">
    <source>
        <dbReference type="Google" id="ProtNLM"/>
    </source>
</evidence>
<dbReference type="EMBL" id="LR796200">
    <property type="protein sequence ID" value="CAB4126685.1"/>
    <property type="molecule type" value="Genomic_DNA"/>
</dbReference>
<proteinExistence type="predicted"/>
<sequence length="375" mass="42134">MLLPRRKITFTRVPEGDVIEYTYVASVSIEKSTQNLTNTATIVIPRKLRYSSGEPLSPSNQSLQDNITYPASGETVDQTYVVGADAIFKRGDKVKIEMGYYPNLTTRFNGYISHVSSSLPIEIKCENEMWLLKQFAVIYPEAATHNFTTKQKGTYFAAANSITLKQLMDIIISFQPSTQQKIRYKLIDEDMNIGKWLINNITASKVLDVLKDRYGLYSYFKDDGILYVGFPNDAIKTNTQEFTFEDSIINADTLNWENAEDARIKIHGVSMLSDNTKLEYDAGDEGGDTITKICVNQNQAGLEKFVKEMLAGLKYTGYRGSVKTFGEPVMNPGDVAKIISRKLPERNGNYLIKSVKVEDSTNGQFQTFELGVKVA</sequence>
<organism evidence="1">
    <name type="scientific">uncultured Caudovirales phage</name>
    <dbReference type="NCBI Taxonomy" id="2100421"/>
    <lineage>
        <taxon>Viruses</taxon>
        <taxon>Duplodnaviria</taxon>
        <taxon>Heunggongvirae</taxon>
        <taxon>Uroviricota</taxon>
        <taxon>Caudoviricetes</taxon>
        <taxon>Peduoviridae</taxon>
        <taxon>Maltschvirus</taxon>
        <taxon>Maltschvirus maltsch</taxon>
    </lineage>
</organism>
<evidence type="ECO:0000313" key="1">
    <source>
        <dbReference type="EMBL" id="CAB4126685.1"/>
    </source>
</evidence>
<gene>
    <name evidence="1" type="ORF">UFOVP87_6</name>
</gene>
<accession>A0A6J5KZJ4</accession>
<protein>
    <recommendedName>
        <fullName evidence="2">Phage protein D</fullName>
    </recommendedName>
</protein>
<reference evidence="1" key="1">
    <citation type="submission" date="2020-04" db="EMBL/GenBank/DDBJ databases">
        <authorList>
            <person name="Chiriac C."/>
            <person name="Salcher M."/>
            <person name="Ghai R."/>
            <person name="Kavagutti S V."/>
        </authorList>
    </citation>
    <scope>NUCLEOTIDE SEQUENCE</scope>
</reference>